<gene>
    <name evidence="1" type="ORF">EVAR_70272_1</name>
</gene>
<reference evidence="1 2" key="1">
    <citation type="journal article" date="2019" name="Commun. Biol.">
        <title>The bagworm genome reveals a unique fibroin gene that provides high tensile strength.</title>
        <authorList>
            <person name="Kono N."/>
            <person name="Nakamura H."/>
            <person name="Ohtoshi R."/>
            <person name="Tomita M."/>
            <person name="Numata K."/>
            <person name="Arakawa K."/>
        </authorList>
    </citation>
    <scope>NUCLEOTIDE SEQUENCE [LARGE SCALE GENOMIC DNA]</scope>
</reference>
<dbReference type="AlphaFoldDB" id="A0A4C2A6U9"/>
<sequence>MEQCLWDISRKTIPQGRNLAAPRAPSYAKSSRQLKYCIASERIPVPNCVETSLSLRFKPPLSGGDRV</sequence>
<evidence type="ECO:0000313" key="1">
    <source>
        <dbReference type="EMBL" id="GBP95532.1"/>
    </source>
</evidence>
<proteinExistence type="predicted"/>
<accession>A0A4C2A6U9</accession>
<protein>
    <submittedName>
        <fullName evidence="1">Uncharacterized protein</fullName>
    </submittedName>
</protein>
<evidence type="ECO:0000313" key="2">
    <source>
        <dbReference type="Proteomes" id="UP000299102"/>
    </source>
</evidence>
<comment type="caution">
    <text evidence="1">The sequence shown here is derived from an EMBL/GenBank/DDBJ whole genome shotgun (WGS) entry which is preliminary data.</text>
</comment>
<name>A0A4C2A6U9_EUMVA</name>
<dbReference type="EMBL" id="BGZK01002647">
    <property type="protein sequence ID" value="GBP95532.1"/>
    <property type="molecule type" value="Genomic_DNA"/>
</dbReference>
<keyword evidence="2" id="KW-1185">Reference proteome</keyword>
<dbReference type="Proteomes" id="UP000299102">
    <property type="component" value="Unassembled WGS sequence"/>
</dbReference>
<organism evidence="1 2">
    <name type="scientific">Eumeta variegata</name>
    <name type="common">Bagworm moth</name>
    <name type="synonym">Eumeta japonica</name>
    <dbReference type="NCBI Taxonomy" id="151549"/>
    <lineage>
        <taxon>Eukaryota</taxon>
        <taxon>Metazoa</taxon>
        <taxon>Ecdysozoa</taxon>
        <taxon>Arthropoda</taxon>
        <taxon>Hexapoda</taxon>
        <taxon>Insecta</taxon>
        <taxon>Pterygota</taxon>
        <taxon>Neoptera</taxon>
        <taxon>Endopterygota</taxon>
        <taxon>Lepidoptera</taxon>
        <taxon>Glossata</taxon>
        <taxon>Ditrysia</taxon>
        <taxon>Tineoidea</taxon>
        <taxon>Psychidae</taxon>
        <taxon>Oiketicinae</taxon>
        <taxon>Eumeta</taxon>
    </lineage>
</organism>